<evidence type="ECO:0000313" key="3">
    <source>
        <dbReference type="Proteomes" id="UP000823388"/>
    </source>
</evidence>
<proteinExistence type="predicted"/>
<dbReference type="AlphaFoldDB" id="A0A8T0QWB0"/>
<dbReference type="EMBL" id="CM029048">
    <property type="protein sequence ID" value="KAG2577173.1"/>
    <property type="molecule type" value="Genomic_DNA"/>
</dbReference>
<gene>
    <name evidence="2" type="ORF">PVAP13_6NG104235</name>
</gene>
<keyword evidence="3" id="KW-1185">Reference proteome</keyword>
<comment type="caution">
    <text evidence="2">The sequence shown here is derived from an EMBL/GenBank/DDBJ whole genome shotgun (WGS) entry which is preliminary data.</text>
</comment>
<name>A0A8T0QWB0_PANVG</name>
<reference evidence="2" key="1">
    <citation type="submission" date="2020-05" db="EMBL/GenBank/DDBJ databases">
        <title>WGS assembly of Panicum virgatum.</title>
        <authorList>
            <person name="Lovell J.T."/>
            <person name="Jenkins J."/>
            <person name="Shu S."/>
            <person name="Juenger T.E."/>
            <person name="Schmutz J."/>
        </authorList>
    </citation>
    <scope>NUCLEOTIDE SEQUENCE</scope>
    <source>
        <strain evidence="2">AP13</strain>
    </source>
</reference>
<evidence type="ECO:0000313" key="2">
    <source>
        <dbReference type="EMBL" id="KAG2577173.1"/>
    </source>
</evidence>
<dbReference type="Proteomes" id="UP000823388">
    <property type="component" value="Chromosome 6N"/>
</dbReference>
<accession>A0A8T0QWB0</accession>
<feature type="region of interest" description="Disordered" evidence="1">
    <location>
        <begin position="1"/>
        <end position="25"/>
    </location>
</feature>
<sequence length="131" mass="12815">MVDGERAWITEAKPAAPGPTSTDGAVAAGAGQLGAEVRTGTGTFVGRRGEVLVTGLLRLSDGVGAVSENPGTLAGRLLPLVGIGAASAAVTGLAGGPDSPAVACWAACVWLPCTCSVRSRSGERAMLIGGE</sequence>
<organism evidence="2 3">
    <name type="scientific">Panicum virgatum</name>
    <name type="common">Blackwell switchgrass</name>
    <dbReference type="NCBI Taxonomy" id="38727"/>
    <lineage>
        <taxon>Eukaryota</taxon>
        <taxon>Viridiplantae</taxon>
        <taxon>Streptophyta</taxon>
        <taxon>Embryophyta</taxon>
        <taxon>Tracheophyta</taxon>
        <taxon>Spermatophyta</taxon>
        <taxon>Magnoliopsida</taxon>
        <taxon>Liliopsida</taxon>
        <taxon>Poales</taxon>
        <taxon>Poaceae</taxon>
        <taxon>PACMAD clade</taxon>
        <taxon>Panicoideae</taxon>
        <taxon>Panicodae</taxon>
        <taxon>Paniceae</taxon>
        <taxon>Panicinae</taxon>
        <taxon>Panicum</taxon>
        <taxon>Panicum sect. Hiantes</taxon>
    </lineage>
</organism>
<protein>
    <submittedName>
        <fullName evidence="2">Uncharacterized protein</fullName>
    </submittedName>
</protein>
<evidence type="ECO:0000256" key="1">
    <source>
        <dbReference type="SAM" id="MobiDB-lite"/>
    </source>
</evidence>